<dbReference type="Proteomes" id="UP000019753">
    <property type="component" value="Unassembled WGS sequence"/>
</dbReference>
<proteinExistence type="predicted"/>
<dbReference type="AlphaFoldDB" id="A0A021VVN6"/>
<dbReference type="EMBL" id="AXCW01000123">
    <property type="protein sequence ID" value="EYR63132.1"/>
    <property type="molecule type" value="Genomic_DNA"/>
</dbReference>
<dbReference type="InterPro" id="IPR011051">
    <property type="entry name" value="RmlC_Cupin_sf"/>
</dbReference>
<keyword evidence="3" id="KW-1185">Reference proteome</keyword>
<reference evidence="2 3" key="1">
    <citation type="submission" date="2014-01" db="EMBL/GenBank/DDBJ databases">
        <title>Actinotalea ferrariae CF5-4.</title>
        <authorList>
            <person name="Chen F."/>
            <person name="Li Y."/>
            <person name="Wang G."/>
        </authorList>
    </citation>
    <scope>NUCLEOTIDE SEQUENCE [LARGE SCALE GENOMIC DNA]</scope>
    <source>
        <strain evidence="2 3">CF5-4</strain>
    </source>
</reference>
<dbReference type="RefSeq" id="WP_034226514.1">
    <property type="nucleotide sequence ID" value="NZ_AXCW01000123.1"/>
</dbReference>
<sequence>MRLVHLSDVPAVTAERFVAQSLVETPTSSLRVIRLAPGQDLPPHRHGSSDLDLLVVEGVVTLDGEDGPVEVGAGGVAVLTGDEELRASNHGDDDVTLVAFLSPPFPPRD</sequence>
<accession>A0A021VVN6</accession>
<name>A0A021VVN6_9CELL</name>
<organism evidence="2 3">
    <name type="scientific">Actinotalea ferrariae CF5-4</name>
    <dbReference type="NCBI Taxonomy" id="948458"/>
    <lineage>
        <taxon>Bacteria</taxon>
        <taxon>Bacillati</taxon>
        <taxon>Actinomycetota</taxon>
        <taxon>Actinomycetes</taxon>
        <taxon>Micrococcales</taxon>
        <taxon>Cellulomonadaceae</taxon>
        <taxon>Actinotalea</taxon>
    </lineage>
</organism>
<dbReference type="InterPro" id="IPR013096">
    <property type="entry name" value="Cupin_2"/>
</dbReference>
<evidence type="ECO:0000259" key="1">
    <source>
        <dbReference type="Pfam" id="PF07883"/>
    </source>
</evidence>
<feature type="domain" description="Cupin type-2" evidence="1">
    <location>
        <begin position="32"/>
        <end position="99"/>
    </location>
</feature>
<dbReference type="SUPFAM" id="SSF51182">
    <property type="entry name" value="RmlC-like cupins"/>
    <property type="match status" value="1"/>
</dbReference>
<dbReference type="OrthoDB" id="321327at2"/>
<evidence type="ECO:0000313" key="2">
    <source>
        <dbReference type="EMBL" id="EYR63132.1"/>
    </source>
</evidence>
<comment type="caution">
    <text evidence="2">The sequence shown here is derived from an EMBL/GenBank/DDBJ whole genome shotgun (WGS) entry which is preliminary data.</text>
</comment>
<dbReference type="Gene3D" id="2.60.120.10">
    <property type="entry name" value="Jelly Rolls"/>
    <property type="match status" value="1"/>
</dbReference>
<dbReference type="Pfam" id="PF07883">
    <property type="entry name" value="Cupin_2"/>
    <property type="match status" value="1"/>
</dbReference>
<gene>
    <name evidence="2" type="ORF">N866_02775</name>
</gene>
<evidence type="ECO:0000313" key="3">
    <source>
        <dbReference type="Proteomes" id="UP000019753"/>
    </source>
</evidence>
<protein>
    <submittedName>
        <fullName evidence="2">Cupin</fullName>
    </submittedName>
</protein>
<dbReference type="InterPro" id="IPR014710">
    <property type="entry name" value="RmlC-like_jellyroll"/>
</dbReference>